<evidence type="ECO:0000259" key="3">
    <source>
        <dbReference type="Pfam" id="PF03358"/>
    </source>
</evidence>
<evidence type="ECO:0000313" key="4">
    <source>
        <dbReference type="EMBL" id="TCL42325.1"/>
    </source>
</evidence>
<evidence type="ECO:0000256" key="1">
    <source>
        <dbReference type="ARBA" id="ARBA00022630"/>
    </source>
</evidence>
<dbReference type="SUPFAM" id="SSF52218">
    <property type="entry name" value="Flavoproteins"/>
    <property type="match status" value="1"/>
</dbReference>
<comment type="caution">
    <text evidence="4">The sequence shown here is derived from an EMBL/GenBank/DDBJ whole genome shotgun (WGS) entry which is preliminary data.</text>
</comment>
<keyword evidence="5" id="KW-1185">Reference proteome</keyword>
<keyword evidence="2" id="KW-0288">FMN</keyword>
<dbReference type="InterPro" id="IPR005025">
    <property type="entry name" value="FMN_Rdtase-like_dom"/>
</dbReference>
<reference evidence="4 5" key="1">
    <citation type="submission" date="2019-03" db="EMBL/GenBank/DDBJ databases">
        <title>Genomic Encyclopedia of Type Strains, Phase IV (KMG-IV): sequencing the most valuable type-strain genomes for metagenomic binning, comparative biology and taxonomic classification.</title>
        <authorList>
            <person name="Goeker M."/>
        </authorList>
    </citation>
    <scope>NUCLEOTIDE SEQUENCE [LARGE SCALE GENOMIC DNA]</scope>
    <source>
        <strain evidence="4 5">DSM 100433</strain>
    </source>
</reference>
<dbReference type="EMBL" id="SLUK01000011">
    <property type="protein sequence ID" value="TCL42325.1"/>
    <property type="molecule type" value="Genomic_DNA"/>
</dbReference>
<dbReference type="RefSeq" id="WP_132085065.1">
    <property type="nucleotide sequence ID" value="NZ_SLUK01000011.1"/>
</dbReference>
<dbReference type="InterPro" id="IPR051796">
    <property type="entry name" value="ISF_SsuE-like"/>
</dbReference>
<evidence type="ECO:0000313" key="5">
    <source>
        <dbReference type="Proteomes" id="UP000294682"/>
    </source>
</evidence>
<keyword evidence="1" id="KW-0285">Flavoprotein</keyword>
<accession>A0A9X8UHS5</accession>
<gene>
    <name evidence="4" type="ORF">EDD78_11191</name>
</gene>
<sequence>MSRIIAVNGSARQNGTTAKLLSRFLDECEKLGAETHLLHVGALMRQQRVPFCTACSSPCLGQCTRGTGLEEAYELLASSDAVMIGTPVYYSNVSAQLKAFFDKSRFWRLSGAFTDLLGAVLVTGGATYGGQENTAASLHAMMLVHGMIIIGDGAREADPGHHALYGGPEADNDPTLLARLPIVARRMVGLCGNLARSGGREIGNHYR</sequence>
<evidence type="ECO:0000256" key="2">
    <source>
        <dbReference type="ARBA" id="ARBA00022643"/>
    </source>
</evidence>
<dbReference type="Gene3D" id="3.40.50.360">
    <property type="match status" value="1"/>
</dbReference>
<name>A0A9X8UHS5_9FIRM</name>
<dbReference type="Proteomes" id="UP000294682">
    <property type="component" value="Unassembled WGS sequence"/>
</dbReference>
<dbReference type="AlphaFoldDB" id="A0A9X8UHS5"/>
<dbReference type="GO" id="GO:0016491">
    <property type="term" value="F:oxidoreductase activity"/>
    <property type="evidence" value="ECO:0007669"/>
    <property type="project" value="InterPro"/>
</dbReference>
<dbReference type="Pfam" id="PF03358">
    <property type="entry name" value="FMN_red"/>
    <property type="match status" value="1"/>
</dbReference>
<protein>
    <submittedName>
        <fullName evidence="4">Multimeric flavodoxin WrbA</fullName>
    </submittedName>
</protein>
<proteinExistence type="predicted"/>
<dbReference type="InterPro" id="IPR029039">
    <property type="entry name" value="Flavoprotein-like_sf"/>
</dbReference>
<feature type="domain" description="NADPH-dependent FMN reductase-like" evidence="3">
    <location>
        <begin position="3"/>
        <end position="154"/>
    </location>
</feature>
<dbReference type="PANTHER" id="PTHR43278:SF1">
    <property type="entry name" value="IRON-SULFUR FLAVOPROTEIN MJ1083"/>
    <property type="match status" value="1"/>
</dbReference>
<dbReference type="PANTHER" id="PTHR43278">
    <property type="entry name" value="NAD(P)H-DEPENDENT FMN-CONTAINING OXIDOREDUCTASE YWQN-RELATED"/>
    <property type="match status" value="1"/>
</dbReference>
<organism evidence="4 5">
    <name type="scientific">Harryflintia acetispora</name>
    <dbReference type="NCBI Taxonomy" id="1849041"/>
    <lineage>
        <taxon>Bacteria</taxon>
        <taxon>Bacillati</taxon>
        <taxon>Bacillota</taxon>
        <taxon>Clostridia</taxon>
        <taxon>Eubacteriales</taxon>
        <taxon>Oscillospiraceae</taxon>
        <taxon>Harryflintia</taxon>
    </lineage>
</organism>